<reference evidence="1" key="1">
    <citation type="journal article" date="2015" name="Nature">
        <title>Complex archaea that bridge the gap between prokaryotes and eukaryotes.</title>
        <authorList>
            <person name="Spang A."/>
            <person name="Saw J.H."/>
            <person name="Jorgensen S.L."/>
            <person name="Zaremba-Niedzwiedzka K."/>
            <person name="Martijn J."/>
            <person name="Lind A.E."/>
            <person name="van Eijk R."/>
            <person name="Schleper C."/>
            <person name="Guy L."/>
            <person name="Ettema T.J."/>
        </authorList>
    </citation>
    <scope>NUCLEOTIDE SEQUENCE</scope>
</reference>
<sequence>MDLAFPFRGYHVGVSTEKQPEGTTPYIQNMRILSVLNGKIVGGQRGGLQKAYTQQIGGLASPVVFLTYITVVD</sequence>
<evidence type="ECO:0000313" key="1">
    <source>
        <dbReference type="EMBL" id="KKN55896.1"/>
    </source>
</evidence>
<comment type="caution">
    <text evidence="1">The sequence shown here is derived from an EMBL/GenBank/DDBJ whole genome shotgun (WGS) entry which is preliminary data.</text>
</comment>
<organism evidence="1">
    <name type="scientific">marine sediment metagenome</name>
    <dbReference type="NCBI Taxonomy" id="412755"/>
    <lineage>
        <taxon>unclassified sequences</taxon>
        <taxon>metagenomes</taxon>
        <taxon>ecological metagenomes</taxon>
    </lineage>
</organism>
<accession>A0A0F9U3N2</accession>
<protein>
    <submittedName>
        <fullName evidence="1">Uncharacterized protein</fullName>
    </submittedName>
</protein>
<dbReference type="AlphaFoldDB" id="A0A0F9U3N2"/>
<name>A0A0F9U3N2_9ZZZZ</name>
<dbReference type="EMBL" id="LAZR01000867">
    <property type="protein sequence ID" value="KKN55896.1"/>
    <property type="molecule type" value="Genomic_DNA"/>
</dbReference>
<proteinExistence type="predicted"/>
<gene>
    <name evidence="1" type="ORF">LCGC14_0577870</name>
</gene>